<keyword evidence="1" id="KW-0805">Transcription regulation</keyword>
<dbReference type="PANTHER" id="PTHR33154:SF33">
    <property type="entry name" value="TRANSCRIPTIONAL REPRESSOR SDPR"/>
    <property type="match status" value="1"/>
</dbReference>
<evidence type="ECO:0000256" key="3">
    <source>
        <dbReference type="ARBA" id="ARBA00023163"/>
    </source>
</evidence>
<sequence length="104" mass="11506">MIVEKVFQALSSTVRRKILAYLSGSSMTAGEIAERFDITKPSLSKHLNVLENAGLIQGEKKGQYIHYSLVQDNLVNTLNGFVQEVCPVSRPLKKESKGKVNSNN</sequence>
<evidence type="ECO:0000256" key="1">
    <source>
        <dbReference type="ARBA" id="ARBA00023015"/>
    </source>
</evidence>
<accession>A0A1D2QN83</accession>
<organism evidence="5 6">
    <name type="scientific">Candidatus Endobugula sertula</name>
    <name type="common">Bugula neritina bacterial symbiont</name>
    <dbReference type="NCBI Taxonomy" id="62101"/>
    <lineage>
        <taxon>Bacteria</taxon>
        <taxon>Pseudomonadati</taxon>
        <taxon>Pseudomonadota</taxon>
        <taxon>Gammaproteobacteria</taxon>
        <taxon>Cellvibrionales</taxon>
        <taxon>Cellvibrionaceae</taxon>
        <taxon>Candidatus Endobugula</taxon>
    </lineage>
</organism>
<dbReference type="InterPro" id="IPR036390">
    <property type="entry name" value="WH_DNA-bd_sf"/>
</dbReference>
<protein>
    <submittedName>
        <fullName evidence="5">Transcriptional regulator</fullName>
    </submittedName>
</protein>
<keyword evidence="2" id="KW-0238">DNA-binding</keyword>
<evidence type="ECO:0000313" key="5">
    <source>
        <dbReference type="EMBL" id="ODS23025.1"/>
    </source>
</evidence>
<name>A0A1D2QN83_9GAMM</name>
<gene>
    <name evidence="5" type="ORF">AB835_11085</name>
</gene>
<dbReference type="PROSITE" id="PS50987">
    <property type="entry name" value="HTH_ARSR_2"/>
    <property type="match status" value="1"/>
</dbReference>
<comment type="caution">
    <text evidence="5">The sequence shown here is derived from an EMBL/GenBank/DDBJ whole genome shotgun (WGS) entry which is preliminary data.</text>
</comment>
<dbReference type="CDD" id="cd00090">
    <property type="entry name" value="HTH_ARSR"/>
    <property type="match status" value="1"/>
</dbReference>
<dbReference type="STRING" id="62101.AB835_11085"/>
<keyword evidence="3" id="KW-0804">Transcription</keyword>
<feature type="domain" description="HTH arsR-type" evidence="4">
    <location>
        <begin position="1"/>
        <end position="89"/>
    </location>
</feature>
<dbReference type="Pfam" id="PF12840">
    <property type="entry name" value="HTH_20"/>
    <property type="match status" value="1"/>
</dbReference>
<dbReference type="PRINTS" id="PR00778">
    <property type="entry name" value="HTHARSR"/>
</dbReference>
<dbReference type="EMBL" id="MDLC01000042">
    <property type="protein sequence ID" value="ODS23025.1"/>
    <property type="molecule type" value="Genomic_DNA"/>
</dbReference>
<dbReference type="AlphaFoldDB" id="A0A1D2QN83"/>
<dbReference type="NCBIfam" id="NF033788">
    <property type="entry name" value="HTH_metalloreg"/>
    <property type="match status" value="1"/>
</dbReference>
<dbReference type="Proteomes" id="UP000242502">
    <property type="component" value="Unassembled WGS sequence"/>
</dbReference>
<dbReference type="InterPro" id="IPR011991">
    <property type="entry name" value="ArsR-like_HTH"/>
</dbReference>
<dbReference type="InterPro" id="IPR051081">
    <property type="entry name" value="HTH_MetalResp_TranReg"/>
</dbReference>
<evidence type="ECO:0000313" key="6">
    <source>
        <dbReference type="Proteomes" id="UP000242502"/>
    </source>
</evidence>
<dbReference type="PANTHER" id="PTHR33154">
    <property type="entry name" value="TRANSCRIPTIONAL REGULATOR, ARSR FAMILY"/>
    <property type="match status" value="1"/>
</dbReference>
<dbReference type="SUPFAM" id="SSF46785">
    <property type="entry name" value="Winged helix' DNA-binding domain"/>
    <property type="match status" value="1"/>
</dbReference>
<dbReference type="GO" id="GO:0003677">
    <property type="term" value="F:DNA binding"/>
    <property type="evidence" value="ECO:0007669"/>
    <property type="project" value="UniProtKB-KW"/>
</dbReference>
<dbReference type="SMART" id="SM00418">
    <property type="entry name" value="HTH_ARSR"/>
    <property type="match status" value="1"/>
</dbReference>
<proteinExistence type="predicted"/>
<reference evidence="5 6" key="1">
    <citation type="journal article" date="2016" name="Appl. Environ. Microbiol.">
        <title>Lack of Overt Genome Reduction in the Bryostatin-Producing Bryozoan Symbiont "Candidatus Endobugula sertula".</title>
        <authorList>
            <person name="Miller I.J."/>
            <person name="Vanee N."/>
            <person name="Fong S.S."/>
            <person name="Lim-Fong G.E."/>
            <person name="Kwan J.C."/>
        </authorList>
    </citation>
    <scope>NUCLEOTIDE SEQUENCE [LARGE SCALE GENOMIC DNA]</scope>
    <source>
        <strain evidence="5">AB1-4</strain>
    </source>
</reference>
<dbReference type="Gene3D" id="1.10.10.10">
    <property type="entry name" value="Winged helix-like DNA-binding domain superfamily/Winged helix DNA-binding domain"/>
    <property type="match status" value="1"/>
</dbReference>
<dbReference type="InterPro" id="IPR036388">
    <property type="entry name" value="WH-like_DNA-bd_sf"/>
</dbReference>
<evidence type="ECO:0000259" key="4">
    <source>
        <dbReference type="PROSITE" id="PS50987"/>
    </source>
</evidence>
<dbReference type="InterPro" id="IPR001845">
    <property type="entry name" value="HTH_ArsR_DNA-bd_dom"/>
</dbReference>
<evidence type="ECO:0000256" key="2">
    <source>
        <dbReference type="ARBA" id="ARBA00023125"/>
    </source>
</evidence>
<dbReference type="GO" id="GO:0003700">
    <property type="term" value="F:DNA-binding transcription factor activity"/>
    <property type="evidence" value="ECO:0007669"/>
    <property type="project" value="InterPro"/>
</dbReference>